<evidence type="ECO:0000313" key="3">
    <source>
        <dbReference type="Proteomes" id="UP001302126"/>
    </source>
</evidence>
<dbReference type="GO" id="GO:0005737">
    <property type="term" value="C:cytoplasm"/>
    <property type="evidence" value="ECO:0007669"/>
    <property type="project" value="TreeGrafter"/>
</dbReference>
<dbReference type="PANTHER" id="PTHR13847">
    <property type="entry name" value="SARCOSINE DEHYDROGENASE-RELATED"/>
    <property type="match status" value="1"/>
</dbReference>
<dbReference type="Gene3D" id="3.50.50.60">
    <property type="entry name" value="FAD/NAD(P)-binding domain"/>
    <property type="match status" value="1"/>
</dbReference>
<accession>A0AAN7ABT0</accession>
<reference evidence="2" key="1">
    <citation type="journal article" date="2023" name="Mol. Phylogenet. Evol.">
        <title>Genome-scale phylogeny and comparative genomics of the fungal order Sordariales.</title>
        <authorList>
            <person name="Hensen N."/>
            <person name="Bonometti L."/>
            <person name="Westerberg I."/>
            <person name="Brannstrom I.O."/>
            <person name="Guillou S."/>
            <person name="Cros-Aarteil S."/>
            <person name="Calhoun S."/>
            <person name="Haridas S."/>
            <person name="Kuo A."/>
            <person name="Mondo S."/>
            <person name="Pangilinan J."/>
            <person name="Riley R."/>
            <person name="LaButti K."/>
            <person name="Andreopoulos B."/>
            <person name="Lipzen A."/>
            <person name="Chen C."/>
            <person name="Yan M."/>
            <person name="Daum C."/>
            <person name="Ng V."/>
            <person name="Clum A."/>
            <person name="Steindorff A."/>
            <person name="Ohm R.A."/>
            <person name="Martin F."/>
            <person name="Silar P."/>
            <person name="Natvig D.O."/>
            <person name="Lalanne C."/>
            <person name="Gautier V."/>
            <person name="Ament-Velasquez S.L."/>
            <person name="Kruys A."/>
            <person name="Hutchinson M.I."/>
            <person name="Powell A.J."/>
            <person name="Barry K."/>
            <person name="Miller A.N."/>
            <person name="Grigoriev I.V."/>
            <person name="Debuchy R."/>
            <person name="Gladieux P."/>
            <person name="Hiltunen Thoren M."/>
            <person name="Johannesson H."/>
        </authorList>
    </citation>
    <scope>NUCLEOTIDE SEQUENCE</scope>
    <source>
        <strain evidence="2">PSN309</strain>
    </source>
</reference>
<dbReference type="InterPro" id="IPR036188">
    <property type="entry name" value="FAD/NAD-bd_sf"/>
</dbReference>
<dbReference type="InterPro" id="IPR006076">
    <property type="entry name" value="FAD-dep_OxRdtase"/>
</dbReference>
<dbReference type="Gene3D" id="3.30.9.10">
    <property type="entry name" value="D-Amino Acid Oxidase, subunit A, domain 2"/>
    <property type="match status" value="1"/>
</dbReference>
<dbReference type="Proteomes" id="UP001302126">
    <property type="component" value="Unassembled WGS sequence"/>
</dbReference>
<reference evidence="2" key="2">
    <citation type="submission" date="2023-05" db="EMBL/GenBank/DDBJ databases">
        <authorList>
            <consortium name="Lawrence Berkeley National Laboratory"/>
            <person name="Steindorff A."/>
            <person name="Hensen N."/>
            <person name="Bonometti L."/>
            <person name="Westerberg I."/>
            <person name="Brannstrom I.O."/>
            <person name="Guillou S."/>
            <person name="Cros-Aarteil S."/>
            <person name="Calhoun S."/>
            <person name="Haridas S."/>
            <person name="Kuo A."/>
            <person name="Mondo S."/>
            <person name="Pangilinan J."/>
            <person name="Riley R."/>
            <person name="Labutti K."/>
            <person name="Andreopoulos B."/>
            <person name="Lipzen A."/>
            <person name="Chen C."/>
            <person name="Yanf M."/>
            <person name="Daum C."/>
            <person name="Ng V."/>
            <person name="Clum A."/>
            <person name="Ohm R."/>
            <person name="Martin F."/>
            <person name="Silar P."/>
            <person name="Natvig D."/>
            <person name="Lalanne C."/>
            <person name="Gautier V."/>
            <person name="Ament-Velasquez S.L."/>
            <person name="Kruys A."/>
            <person name="Hutchinson M.I."/>
            <person name="Powell A.J."/>
            <person name="Barry K."/>
            <person name="Miller A.N."/>
            <person name="Grigoriev I.V."/>
            <person name="Debuchy R."/>
            <person name="Gladieux P."/>
            <person name="Thoren M.H."/>
            <person name="Johannesson H."/>
        </authorList>
    </citation>
    <scope>NUCLEOTIDE SEQUENCE</scope>
    <source>
        <strain evidence="2">PSN309</strain>
    </source>
</reference>
<evidence type="ECO:0000313" key="2">
    <source>
        <dbReference type="EMBL" id="KAK4182826.1"/>
    </source>
</evidence>
<dbReference type="EMBL" id="MU864607">
    <property type="protein sequence ID" value="KAK4182826.1"/>
    <property type="molecule type" value="Genomic_DNA"/>
</dbReference>
<keyword evidence="3" id="KW-1185">Reference proteome</keyword>
<gene>
    <name evidence="2" type="ORF">QBC35DRAFT_509254</name>
</gene>
<dbReference type="Pfam" id="PF01266">
    <property type="entry name" value="DAO"/>
    <property type="match status" value="1"/>
</dbReference>
<name>A0AAN7ABT0_9PEZI</name>
<comment type="caution">
    <text evidence="2">The sequence shown here is derived from an EMBL/GenBank/DDBJ whole genome shotgun (WGS) entry which is preliminary data.</text>
</comment>
<dbReference type="AlphaFoldDB" id="A0AAN7ABT0"/>
<proteinExistence type="predicted"/>
<dbReference type="PANTHER" id="PTHR13847:SF284">
    <property type="entry name" value="FAD DEPENDENT OXIDOREDUCTASE DOMAIN-CONTAINING PROTEIN"/>
    <property type="match status" value="1"/>
</dbReference>
<organism evidence="2 3">
    <name type="scientific">Podospora australis</name>
    <dbReference type="NCBI Taxonomy" id="1536484"/>
    <lineage>
        <taxon>Eukaryota</taxon>
        <taxon>Fungi</taxon>
        <taxon>Dikarya</taxon>
        <taxon>Ascomycota</taxon>
        <taxon>Pezizomycotina</taxon>
        <taxon>Sordariomycetes</taxon>
        <taxon>Sordariomycetidae</taxon>
        <taxon>Sordariales</taxon>
        <taxon>Podosporaceae</taxon>
        <taxon>Podospora</taxon>
    </lineage>
</organism>
<evidence type="ECO:0000259" key="1">
    <source>
        <dbReference type="Pfam" id="PF01266"/>
    </source>
</evidence>
<sequence length="475" mass="52348">MEERPKIPVPLPVDNPTQSYWQDPPDPIADIHTTESLPASADTVIIGSGITGAAVAWDLLQRKAEDARKNQTIVMLEARQTCSGATGRNGGHTKAASYRTFPHHASTLGLPAAVQIARLELANILAVHEFARHHNIDCDLCPCDTIDVIYDVQQWEEAQAAVALMRETLGENNPVAKYTVLSPEEVKANFYCHDHTYHGREQKVYGGVVYFAGSLSAYKFTIGVIKLCLERGLNLQTSTPALELMKDDTNGRWTVRTPRGEIKARRVVLATNGYTASILPQKFQGVVVPVRGQIEAHRPGAKLPMGGCLPTTYSFIYEGGGFEYMIPRPKGSKNEGDIIMGGGLLRAPEGGLMEVGEADDAAISQEISEYLTETTPNYFGEEWGEDDKEGRVRKEWTGVMGFGPDGFPFVGEVPDEKGLWVSSCFQGHGMVLCWKSAEGLVEMMEERDGEGLREWFPDAFRISEERLGKKFRGIL</sequence>
<dbReference type="SUPFAM" id="SSF51905">
    <property type="entry name" value="FAD/NAD(P)-binding domain"/>
    <property type="match status" value="1"/>
</dbReference>
<feature type="domain" description="FAD dependent oxidoreductase" evidence="1">
    <location>
        <begin position="42"/>
        <end position="442"/>
    </location>
</feature>
<protein>
    <submittedName>
        <fullName evidence="2">Fad dependent oxidoreductase</fullName>
    </submittedName>
</protein>